<feature type="domain" description="Glycosyl hydrolase-like 10" evidence="4">
    <location>
        <begin position="69"/>
        <end position="325"/>
    </location>
</feature>
<dbReference type="SUPFAM" id="SSF51445">
    <property type="entry name" value="(Trans)glycosidases"/>
    <property type="match status" value="1"/>
</dbReference>
<dbReference type="AlphaFoldDB" id="A0A9D2P7R9"/>
<keyword evidence="3" id="KW-0812">Transmembrane</keyword>
<accession>A0A9D2P7R9</accession>
<feature type="transmembrane region" description="Helical" evidence="3">
    <location>
        <begin position="28"/>
        <end position="45"/>
    </location>
</feature>
<evidence type="ECO:0000256" key="1">
    <source>
        <dbReference type="ARBA" id="ARBA00022729"/>
    </source>
</evidence>
<comment type="caution">
    <text evidence="5">The sequence shown here is derived from an EMBL/GenBank/DDBJ whole genome shotgun (WGS) entry which is preliminary data.</text>
</comment>
<keyword evidence="3" id="KW-1133">Transmembrane helix</keyword>
<dbReference type="InterPro" id="IPR003790">
    <property type="entry name" value="GHL10"/>
</dbReference>
<feature type="region of interest" description="Disordered" evidence="2">
    <location>
        <begin position="1"/>
        <end position="21"/>
    </location>
</feature>
<proteinExistence type="predicted"/>
<evidence type="ECO:0000313" key="5">
    <source>
        <dbReference type="EMBL" id="HJC45052.1"/>
    </source>
</evidence>
<keyword evidence="3" id="KW-0472">Membrane</keyword>
<organism evidence="5 6">
    <name type="scientific">Candidatus Faecalibacterium faecigallinarum</name>
    <dbReference type="NCBI Taxonomy" id="2838577"/>
    <lineage>
        <taxon>Bacteria</taxon>
        <taxon>Bacillati</taxon>
        <taxon>Bacillota</taxon>
        <taxon>Clostridia</taxon>
        <taxon>Eubacteriales</taxon>
        <taxon>Oscillospiraceae</taxon>
        <taxon>Faecalibacterium</taxon>
    </lineage>
</organism>
<evidence type="ECO:0000256" key="3">
    <source>
        <dbReference type="SAM" id="Phobius"/>
    </source>
</evidence>
<dbReference type="InterPro" id="IPR006311">
    <property type="entry name" value="TAT_signal"/>
</dbReference>
<evidence type="ECO:0000256" key="2">
    <source>
        <dbReference type="SAM" id="MobiDB-lite"/>
    </source>
</evidence>
<evidence type="ECO:0000259" key="4">
    <source>
        <dbReference type="Pfam" id="PF02638"/>
    </source>
</evidence>
<dbReference type="Gene3D" id="3.20.20.80">
    <property type="entry name" value="Glycosidases"/>
    <property type="match status" value="1"/>
</dbReference>
<dbReference type="PANTHER" id="PTHR43405:SF1">
    <property type="entry name" value="GLYCOSYL HYDROLASE DIGH"/>
    <property type="match status" value="1"/>
</dbReference>
<gene>
    <name evidence="5" type="ORF">H9703_02755</name>
</gene>
<reference evidence="5" key="2">
    <citation type="submission" date="2021-04" db="EMBL/GenBank/DDBJ databases">
        <authorList>
            <person name="Gilroy R."/>
        </authorList>
    </citation>
    <scope>NUCLEOTIDE SEQUENCE</scope>
    <source>
        <strain evidence="5">ChiSjej5B23-2810</strain>
    </source>
</reference>
<sequence length="435" mass="45338">MRQNHRTGRGQARHGGRRRAGAGVTRRGFLLGAGAAALGAAGLWLRGCVRPDGGGASSGPAAPAAGEWRAAWISYIELQGMDYTSADAFRAGAEAMMDNCAALGLNTVIVQVRPFGDAIYPSALFPWSHICTGTQGVSPGFDPLDLLLTAAHGRGLSFEGWINPYRLRASAASPGALAADNLANTHPEWVAAVGDGLYLNPALPEAAAYVVEGVAELVRNYPVDGVHFDDYFYPTTDPAIDAAPFAASGAADLAGWRRQNVTALVKAAHDAVKAADPTLRFGVSPQGNPDNDMEQQYSDVYGWLAADGGEAVVDYLCPQIYWGQGYTLSNGSRRFAFENIVPEWLAMPRGSAALYVGLGAYRIGDGDGGANPDSVSGWSTGRALADQVAALRAAGAGGYALYRYGSLFQNSAWPQLAEAERAGLAAANSAAGPSA</sequence>
<keyword evidence="1" id="KW-0732">Signal</keyword>
<dbReference type="PANTHER" id="PTHR43405">
    <property type="entry name" value="GLYCOSYL HYDROLASE DIGH"/>
    <property type="match status" value="1"/>
</dbReference>
<dbReference type="PROSITE" id="PS51318">
    <property type="entry name" value="TAT"/>
    <property type="match status" value="1"/>
</dbReference>
<name>A0A9D2P7R9_9FIRM</name>
<dbReference type="Pfam" id="PF02638">
    <property type="entry name" value="GHL10"/>
    <property type="match status" value="1"/>
</dbReference>
<evidence type="ECO:0000313" key="6">
    <source>
        <dbReference type="Proteomes" id="UP000823906"/>
    </source>
</evidence>
<dbReference type="EMBL" id="DWWN01000022">
    <property type="protein sequence ID" value="HJC45052.1"/>
    <property type="molecule type" value="Genomic_DNA"/>
</dbReference>
<dbReference type="Proteomes" id="UP000823906">
    <property type="component" value="Unassembled WGS sequence"/>
</dbReference>
<feature type="compositionally biased region" description="Basic residues" evidence="2">
    <location>
        <begin position="1"/>
        <end position="20"/>
    </location>
</feature>
<reference evidence="5" key="1">
    <citation type="journal article" date="2021" name="PeerJ">
        <title>Extensive microbial diversity within the chicken gut microbiome revealed by metagenomics and culture.</title>
        <authorList>
            <person name="Gilroy R."/>
            <person name="Ravi A."/>
            <person name="Getino M."/>
            <person name="Pursley I."/>
            <person name="Horton D.L."/>
            <person name="Alikhan N.F."/>
            <person name="Baker D."/>
            <person name="Gharbi K."/>
            <person name="Hall N."/>
            <person name="Watson M."/>
            <person name="Adriaenssens E.M."/>
            <person name="Foster-Nyarko E."/>
            <person name="Jarju S."/>
            <person name="Secka A."/>
            <person name="Antonio M."/>
            <person name="Oren A."/>
            <person name="Chaudhuri R.R."/>
            <person name="La Ragione R."/>
            <person name="Hildebrand F."/>
            <person name="Pallen M.J."/>
        </authorList>
    </citation>
    <scope>NUCLEOTIDE SEQUENCE</scope>
    <source>
        <strain evidence="5">ChiSjej5B23-2810</strain>
    </source>
</reference>
<protein>
    <submittedName>
        <fullName evidence="5">Family 10 glycosylhydrolase</fullName>
    </submittedName>
</protein>
<dbReference type="InterPro" id="IPR052177">
    <property type="entry name" value="Divisome_Glycosyl_Hydrolase"/>
</dbReference>
<dbReference type="InterPro" id="IPR017853">
    <property type="entry name" value="GH"/>
</dbReference>